<evidence type="ECO:0000256" key="7">
    <source>
        <dbReference type="ARBA" id="ARBA00023125"/>
    </source>
</evidence>
<accession>A0A9D2AAN3</accession>
<dbReference type="HAMAP" id="MF_00969">
    <property type="entry name" value="TRCF"/>
    <property type="match status" value="1"/>
</dbReference>
<dbReference type="GO" id="GO:0005737">
    <property type="term" value="C:cytoplasm"/>
    <property type="evidence" value="ECO:0007669"/>
    <property type="project" value="UniProtKB-SubCell"/>
</dbReference>
<comment type="caution">
    <text evidence="12">The sequence shown here is derived from an EMBL/GenBank/DDBJ whole genome shotgun (WGS) entry which is preliminary data.</text>
</comment>
<dbReference type="Pfam" id="PF03461">
    <property type="entry name" value="TRCF"/>
    <property type="match status" value="1"/>
</dbReference>
<dbReference type="SMART" id="SM01058">
    <property type="entry name" value="CarD_TRCF"/>
    <property type="match status" value="1"/>
</dbReference>
<dbReference type="EMBL" id="DXFT01000027">
    <property type="protein sequence ID" value="HIX02783.1"/>
    <property type="molecule type" value="Genomic_DNA"/>
</dbReference>
<name>A0A9D2AAN3_9BACT</name>
<feature type="domain" description="Helicase ATP-binding" evidence="10">
    <location>
        <begin position="557"/>
        <end position="718"/>
    </location>
</feature>
<evidence type="ECO:0000256" key="5">
    <source>
        <dbReference type="ARBA" id="ARBA00022806"/>
    </source>
</evidence>
<keyword evidence="3 9" id="KW-0227">DNA damage</keyword>
<dbReference type="PANTHER" id="PTHR47964:SF1">
    <property type="entry name" value="ATP-DEPENDENT DNA HELICASE HOMOLOG RECG, CHLOROPLASTIC"/>
    <property type="match status" value="1"/>
</dbReference>
<dbReference type="InterPro" id="IPR041471">
    <property type="entry name" value="UvrB_inter"/>
</dbReference>
<organism evidence="12 13">
    <name type="scientific">Candidatus Odoribacter faecigallinarum</name>
    <dbReference type="NCBI Taxonomy" id="2838706"/>
    <lineage>
        <taxon>Bacteria</taxon>
        <taxon>Pseudomonadati</taxon>
        <taxon>Bacteroidota</taxon>
        <taxon>Bacteroidia</taxon>
        <taxon>Bacteroidales</taxon>
        <taxon>Odoribacteraceae</taxon>
        <taxon>Odoribacter</taxon>
    </lineage>
</organism>
<dbReference type="PANTHER" id="PTHR47964">
    <property type="entry name" value="ATP-DEPENDENT DNA HELICASE HOMOLOG RECG, CHLOROPLASTIC"/>
    <property type="match status" value="1"/>
</dbReference>
<comment type="function">
    <text evidence="9">Couples transcription and DNA repair by recognizing RNA polymerase (RNAP) stalled at DNA lesions. Mediates ATP-dependent release of RNAP and its truncated transcript from the DNA, and recruitment of nucleotide excision repair machinery to the damaged site.</text>
</comment>
<dbReference type="GO" id="GO:0003678">
    <property type="term" value="F:DNA helicase activity"/>
    <property type="evidence" value="ECO:0007669"/>
    <property type="project" value="TreeGrafter"/>
</dbReference>
<dbReference type="GO" id="GO:0003684">
    <property type="term" value="F:damaged DNA binding"/>
    <property type="evidence" value="ECO:0007669"/>
    <property type="project" value="InterPro"/>
</dbReference>
<dbReference type="InterPro" id="IPR011545">
    <property type="entry name" value="DEAD/DEAH_box_helicase_dom"/>
</dbReference>
<dbReference type="CDD" id="cd17991">
    <property type="entry name" value="DEXHc_TRCF"/>
    <property type="match status" value="1"/>
</dbReference>
<keyword evidence="5" id="KW-0347">Helicase</keyword>
<evidence type="ECO:0000313" key="13">
    <source>
        <dbReference type="Proteomes" id="UP000824202"/>
    </source>
</evidence>
<dbReference type="InterPro" id="IPR014001">
    <property type="entry name" value="Helicase_ATP-bd"/>
</dbReference>
<dbReference type="Pfam" id="PF02559">
    <property type="entry name" value="CarD_TRCF_RID"/>
    <property type="match status" value="1"/>
</dbReference>
<dbReference type="PROSITE" id="PS51194">
    <property type="entry name" value="HELICASE_CTER"/>
    <property type="match status" value="1"/>
</dbReference>
<feature type="domain" description="Helicase C-terminal" evidence="11">
    <location>
        <begin position="738"/>
        <end position="893"/>
    </location>
</feature>
<dbReference type="SUPFAM" id="SSF52540">
    <property type="entry name" value="P-loop containing nucleoside triphosphate hydrolases"/>
    <property type="match status" value="2"/>
</dbReference>
<dbReference type="NCBIfam" id="TIGR00580">
    <property type="entry name" value="mfd"/>
    <property type="match status" value="1"/>
</dbReference>
<dbReference type="Gene3D" id="2.40.10.170">
    <property type="match status" value="1"/>
</dbReference>
<dbReference type="EC" id="3.6.4.-" evidence="9"/>
<dbReference type="Proteomes" id="UP000824202">
    <property type="component" value="Unassembled WGS sequence"/>
</dbReference>
<dbReference type="GO" id="GO:0016787">
    <property type="term" value="F:hydrolase activity"/>
    <property type="evidence" value="ECO:0007669"/>
    <property type="project" value="UniProtKB-KW"/>
</dbReference>
<evidence type="ECO:0000256" key="4">
    <source>
        <dbReference type="ARBA" id="ARBA00022801"/>
    </source>
</evidence>
<dbReference type="InterPro" id="IPR047112">
    <property type="entry name" value="RecG/Mfd"/>
</dbReference>
<reference evidence="12" key="1">
    <citation type="journal article" date="2021" name="PeerJ">
        <title>Extensive microbial diversity within the chicken gut microbiome revealed by metagenomics and culture.</title>
        <authorList>
            <person name="Gilroy R."/>
            <person name="Ravi A."/>
            <person name="Getino M."/>
            <person name="Pursley I."/>
            <person name="Horton D.L."/>
            <person name="Alikhan N.F."/>
            <person name="Baker D."/>
            <person name="Gharbi K."/>
            <person name="Hall N."/>
            <person name="Watson M."/>
            <person name="Adriaenssens E.M."/>
            <person name="Foster-Nyarko E."/>
            <person name="Jarju S."/>
            <person name="Secka A."/>
            <person name="Antonio M."/>
            <person name="Oren A."/>
            <person name="Chaudhuri R.R."/>
            <person name="La Ragione R."/>
            <person name="Hildebrand F."/>
            <person name="Pallen M.J."/>
        </authorList>
    </citation>
    <scope>NUCLEOTIDE SEQUENCE</scope>
    <source>
        <strain evidence="12">23274</strain>
    </source>
</reference>
<comment type="similarity">
    <text evidence="9">In the N-terminal section; belongs to the UvrB family.</text>
</comment>
<protein>
    <recommendedName>
        <fullName evidence="9">Transcription-repair-coupling factor</fullName>
        <shortName evidence="9">TRCF</shortName>
        <ecNumber evidence="9">3.6.4.-</ecNumber>
    </recommendedName>
</protein>
<keyword evidence="4 9" id="KW-0378">Hydrolase</keyword>
<comment type="subcellular location">
    <subcellularLocation>
        <location evidence="9">Cytoplasm</location>
    </subcellularLocation>
</comment>
<dbReference type="Pfam" id="PF00271">
    <property type="entry name" value="Helicase_C"/>
    <property type="match status" value="1"/>
</dbReference>
<evidence type="ECO:0000256" key="9">
    <source>
        <dbReference type="HAMAP-Rule" id="MF_00969"/>
    </source>
</evidence>
<keyword evidence="2 9" id="KW-0547">Nucleotide-binding</keyword>
<comment type="similarity">
    <text evidence="9">In the C-terminal section; belongs to the helicase family. RecG subfamily.</text>
</comment>
<dbReference type="AlphaFoldDB" id="A0A9D2AAN3"/>
<dbReference type="Gene3D" id="3.90.1150.50">
    <property type="entry name" value="Transcription-repair-coupling factor, D7 domain"/>
    <property type="match status" value="1"/>
</dbReference>
<dbReference type="SMART" id="SM00487">
    <property type="entry name" value="DEXDc"/>
    <property type="match status" value="1"/>
</dbReference>
<gene>
    <name evidence="9 12" type="primary">mfd</name>
    <name evidence="12" type="ORF">H9863_01540</name>
</gene>
<dbReference type="SUPFAM" id="SSF143517">
    <property type="entry name" value="TRCF domain-like"/>
    <property type="match status" value="1"/>
</dbReference>
<dbReference type="InterPro" id="IPR005118">
    <property type="entry name" value="TRCF_C"/>
</dbReference>
<dbReference type="GO" id="GO:0005524">
    <property type="term" value="F:ATP binding"/>
    <property type="evidence" value="ECO:0007669"/>
    <property type="project" value="UniProtKB-UniRule"/>
</dbReference>
<dbReference type="Pfam" id="PF17757">
    <property type="entry name" value="UvrB_inter"/>
    <property type="match status" value="1"/>
</dbReference>
<dbReference type="Gene3D" id="3.40.50.11180">
    <property type="match status" value="1"/>
</dbReference>
<evidence type="ECO:0000256" key="6">
    <source>
        <dbReference type="ARBA" id="ARBA00022840"/>
    </source>
</evidence>
<dbReference type="SUPFAM" id="SSF141259">
    <property type="entry name" value="CarD-like"/>
    <property type="match status" value="1"/>
</dbReference>
<proteinExistence type="inferred from homology"/>
<dbReference type="InterPro" id="IPR037235">
    <property type="entry name" value="TRCF-like_C_D7"/>
</dbReference>
<keyword evidence="7 9" id="KW-0238">DNA-binding</keyword>
<dbReference type="SMART" id="SM00490">
    <property type="entry name" value="HELICc"/>
    <property type="match status" value="1"/>
</dbReference>
<evidence type="ECO:0000259" key="10">
    <source>
        <dbReference type="PROSITE" id="PS51192"/>
    </source>
</evidence>
<reference evidence="12" key="2">
    <citation type="submission" date="2021-04" db="EMBL/GenBank/DDBJ databases">
        <authorList>
            <person name="Gilroy R."/>
        </authorList>
    </citation>
    <scope>NUCLEOTIDE SEQUENCE</scope>
    <source>
        <strain evidence="12">23274</strain>
    </source>
</reference>
<evidence type="ECO:0000259" key="11">
    <source>
        <dbReference type="PROSITE" id="PS51194"/>
    </source>
</evidence>
<keyword evidence="8 9" id="KW-0234">DNA repair</keyword>
<sequence>MDTKDLLQKYVSAKVVGRLVSRLQPGEGRKLRLTGNAGSVTSLLLGGVRLRLGGLQVVVLDDKEEAAYFYNDLLTFVSEKEVAFLPSSYRRMLKEEEKDNDSVLVRTEVLNNLSQGAVGILVTYPEALAEQVVDKTVLGNMSMTVKQGDKLAISFVESLLGEYGFERTDFVYEPGQYSIRGSIVDVYSYAEEMPVRIDFFGDEVETIRFFDVETQLSDKLVEQVALVPDLSGNTGEMKFQHTDLYTYFQEKPVWWLKDGMYLHDRLVAVEKDAGTDLLTPGEKLMGYIEDCRVVEWGPDLYFRGEAIDAGCEAQAATNKHFDLLAETLQSRHANGYKLYICSNNEMQIQRIRDIFKDKGYRLDFTWIEGVLHEGFSDTIERMCVYTEHQIFDRYHKYRLQTTRLRQGRESITLSELQNLHPGDYVVHIDHGIGRFGGLVKIENNGREQEAIRLVYKNNSELYVGLHSLHKISKYKGKDGVPPVVNKLGGDAWNRLKQKTKSRVKDIARELIALYARRKAEPAFAFSKDTYLQEEMEVSFVYDETPDQIKAIEAVKTDMEQPRVMDRLICGDVGFGKTEVAIRAAFKAVADSKQVAVLVPTTVLAFQHYNTFSKRLEGLPCRVEYISRMKKPAEVKRTLQELKEGKIDIIIGTHRLTSKDVVFKDLGLLIIDEEQKFGVGVKEKLKQLKLNVDTLTMTATPIPRTLQFSLMGARDMSIIRTPPPNRYPIVTELHRFDEDLIKDVIQYEISRGGQVFFIHNRVETIRDIQGMLRRILPQVKTCVAHGQMSGEELERVMHDFVRGDYDVLIATTIIESGLDIPNANTMIINQAQNYGLSDLHQLRGRVGRSNKKAFCYLLTPPLDVVNPEARRRLKAIEDFSGLGSGFNIAMQDLDIRGAGNILGAEQSGFIAEIGYETYQRILNEAVLELKEEEFPELQAADSNQGQVYVSDCVIESDFEALIPESYVENVSERIRLYRELDNIPDEEGLQKFARELEDRFGALPGQVSDLMEIVRTRRKCLVLGVERLLVKNGKMTMYFIADQASMFYQSAVFSNLLKFVQSQTVPCRLSEKNDKLSLVFEAVKTVGQMAGIVSRMYQLLAGGEDTTEKPDMKNG</sequence>
<dbReference type="GO" id="GO:0000716">
    <property type="term" value="P:transcription-coupled nucleotide-excision repair, DNA damage recognition"/>
    <property type="evidence" value="ECO:0007669"/>
    <property type="project" value="UniProtKB-UniRule"/>
</dbReference>
<dbReference type="Pfam" id="PF00270">
    <property type="entry name" value="DEAD"/>
    <property type="match status" value="1"/>
</dbReference>
<dbReference type="Gene3D" id="3.40.50.300">
    <property type="entry name" value="P-loop containing nucleotide triphosphate hydrolases"/>
    <property type="match status" value="2"/>
</dbReference>
<dbReference type="InterPro" id="IPR027417">
    <property type="entry name" value="P-loop_NTPase"/>
</dbReference>
<evidence type="ECO:0000256" key="1">
    <source>
        <dbReference type="ARBA" id="ARBA00022490"/>
    </source>
</evidence>
<evidence type="ECO:0000256" key="8">
    <source>
        <dbReference type="ARBA" id="ARBA00023204"/>
    </source>
</evidence>
<evidence type="ECO:0000256" key="2">
    <source>
        <dbReference type="ARBA" id="ARBA00022741"/>
    </source>
</evidence>
<dbReference type="PROSITE" id="PS51192">
    <property type="entry name" value="HELICASE_ATP_BIND_1"/>
    <property type="match status" value="1"/>
</dbReference>
<dbReference type="GO" id="GO:0006355">
    <property type="term" value="P:regulation of DNA-templated transcription"/>
    <property type="evidence" value="ECO:0007669"/>
    <property type="project" value="UniProtKB-UniRule"/>
</dbReference>
<keyword evidence="6 9" id="KW-0067">ATP-binding</keyword>
<dbReference type="InterPro" id="IPR003711">
    <property type="entry name" value="CarD-like/TRCF_RID"/>
</dbReference>
<dbReference type="InterPro" id="IPR004576">
    <property type="entry name" value="Mfd"/>
</dbReference>
<evidence type="ECO:0000313" key="12">
    <source>
        <dbReference type="EMBL" id="HIX02783.1"/>
    </source>
</evidence>
<dbReference type="SMART" id="SM00982">
    <property type="entry name" value="TRCF"/>
    <property type="match status" value="1"/>
</dbReference>
<evidence type="ECO:0000256" key="3">
    <source>
        <dbReference type="ARBA" id="ARBA00022763"/>
    </source>
</evidence>
<dbReference type="InterPro" id="IPR001650">
    <property type="entry name" value="Helicase_C-like"/>
</dbReference>
<dbReference type="InterPro" id="IPR036101">
    <property type="entry name" value="CarD-like/TRCF_RID_sf"/>
</dbReference>
<dbReference type="Gene3D" id="3.30.2060.10">
    <property type="entry name" value="Penicillin-binding protein 1b domain"/>
    <property type="match status" value="1"/>
</dbReference>
<keyword evidence="1 9" id="KW-0963">Cytoplasm</keyword>